<evidence type="ECO:0000313" key="12">
    <source>
        <dbReference type="EMBL" id="KAK4298854.1"/>
    </source>
</evidence>
<evidence type="ECO:0000256" key="4">
    <source>
        <dbReference type="ARBA" id="ARBA00022989"/>
    </source>
</evidence>
<evidence type="ECO:0000256" key="7">
    <source>
        <dbReference type="ARBA" id="ARBA00023170"/>
    </source>
</evidence>
<dbReference type="InterPro" id="IPR017452">
    <property type="entry name" value="GPCR_Rhodpsn_7TM"/>
</dbReference>
<organism evidence="12 13">
    <name type="scientific">Petrolisthes manimaculis</name>
    <dbReference type="NCBI Taxonomy" id="1843537"/>
    <lineage>
        <taxon>Eukaryota</taxon>
        <taxon>Metazoa</taxon>
        <taxon>Ecdysozoa</taxon>
        <taxon>Arthropoda</taxon>
        <taxon>Crustacea</taxon>
        <taxon>Multicrustacea</taxon>
        <taxon>Malacostraca</taxon>
        <taxon>Eumalacostraca</taxon>
        <taxon>Eucarida</taxon>
        <taxon>Decapoda</taxon>
        <taxon>Pleocyemata</taxon>
        <taxon>Anomura</taxon>
        <taxon>Galatheoidea</taxon>
        <taxon>Porcellanidae</taxon>
        <taxon>Petrolisthes</taxon>
    </lineage>
</organism>
<dbReference type="Pfam" id="PF00001">
    <property type="entry name" value="7tm_1"/>
    <property type="match status" value="1"/>
</dbReference>
<dbReference type="GO" id="GO:0004930">
    <property type="term" value="F:G protein-coupled receptor activity"/>
    <property type="evidence" value="ECO:0007669"/>
    <property type="project" value="UniProtKB-KW"/>
</dbReference>
<feature type="region of interest" description="Disordered" evidence="9">
    <location>
        <begin position="374"/>
        <end position="394"/>
    </location>
</feature>
<proteinExistence type="inferred from homology"/>
<dbReference type="Gene3D" id="1.20.1070.10">
    <property type="entry name" value="Rhodopsin 7-helix transmembrane proteins"/>
    <property type="match status" value="1"/>
</dbReference>
<keyword evidence="3 10" id="KW-0812">Transmembrane</keyword>
<comment type="similarity">
    <text evidence="2">Belongs to the G-protein coupled receptor 1 family.</text>
</comment>
<keyword evidence="5" id="KW-0297">G-protein coupled receptor</keyword>
<keyword evidence="7" id="KW-0675">Receptor</keyword>
<feature type="domain" description="G-protein coupled receptors family 1 profile" evidence="11">
    <location>
        <begin position="1"/>
        <end position="192"/>
    </location>
</feature>
<keyword evidence="13" id="KW-1185">Reference proteome</keyword>
<evidence type="ECO:0000256" key="3">
    <source>
        <dbReference type="ARBA" id="ARBA00022692"/>
    </source>
</evidence>
<evidence type="ECO:0000256" key="5">
    <source>
        <dbReference type="ARBA" id="ARBA00023040"/>
    </source>
</evidence>
<dbReference type="EMBL" id="JAWZYT010003356">
    <property type="protein sequence ID" value="KAK4298854.1"/>
    <property type="molecule type" value="Genomic_DNA"/>
</dbReference>
<evidence type="ECO:0000256" key="8">
    <source>
        <dbReference type="ARBA" id="ARBA00023224"/>
    </source>
</evidence>
<name>A0AAE1NYS0_9EUCA</name>
<accession>A0AAE1NYS0</accession>
<evidence type="ECO:0000256" key="10">
    <source>
        <dbReference type="SAM" id="Phobius"/>
    </source>
</evidence>
<dbReference type="CDD" id="cd00637">
    <property type="entry name" value="7tm_classA_rhodopsin-like"/>
    <property type="match status" value="1"/>
</dbReference>
<dbReference type="SUPFAM" id="SSF81321">
    <property type="entry name" value="Family A G protein-coupled receptor-like"/>
    <property type="match status" value="1"/>
</dbReference>
<dbReference type="AlphaFoldDB" id="A0AAE1NYS0"/>
<sequence length="394" mass="43691">MFDEDVYSVTYYNATHNVTVYHCDTEGDHAIPFAVYRLVIVFILPALFMSFFYARVIKALWVSTKKMTAMTRVYSISSHNSLGSCSVSSAGLVQPSPSVVSGLTALHAACPVKRCVHRQKSGEEVKQARKQVIKMLILVIILFMACWGPKIVFIVFQKNGLAQTAFHQWVYNTKVCLGLLPFVHSCLNPIIYSHLYSSQQLHHLSHTPLLLPTTPPLIATSTPPATWSNTHIHLFHSFMSTNFGRMMRRSCARENCSTIFNSLCLGSIDRDKHKGDPLVDNPPAVLLPAPTTPPSLPSGPLHLENGVGYDLGNTSYLDLNGHTSSATNTIKSHLEEDQVTRSPYINTALGHQVISPPDTSTHHHVINHLLTPSHNIRSPCRSPHHHNKTSLVLS</sequence>
<dbReference type="InterPro" id="IPR000276">
    <property type="entry name" value="GPCR_Rhodpsn"/>
</dbReference>
<evidence type="ECO:0000256" key="1">
    <source>
        <dbReference type="ARBA" id="ARBA00004141"/>
    </source>
</evidence>
<dbReference type="GO" id="GO:0005886">
    <property type="term" value="C:plasma membrane"/>
    <property type="evidence" value="ECO:0007669"/>
    <property type="project" value="TreeGrafter"/>
</dbReference>
<gene>
    <name evidence="12" type="ORF">Pmani_028825</name>
</gene>
<dbReference type="PANTHER" id="PTHR45695">
    <property type="entry name" value="LEUCOKININ RECEPTOR-RELATED"/>
    <property type="match status" value="1"/>
</dbReference>
<feature type="transmembrane region" description="Helical" evidence="10">
    <location>
        <begin position="34"/>
        <end position="57"/>
    </location>
</feature>
<keyword evidence="6 10" id="KW-0472">Membrane</keyword>
<comment type="caution">
    <text evidence="12">The sequence shown here is derived from an EMBL/GenBank/DDBJ whole genome shotgun (WGS) entry which is preliminary data.</text>
</comment>
<evidence type="ECO:0000256" key="9">
    <source>
        <dbReference type="SAM" id="MobiDB-lite"/>
    </source>
</evidence>
<evidence type="ECO:0000313" key="13">
    <source>
        <dbReference type="Proteomes" id="UP001292094"/>
    </source>
</evidence>
<dbReference type="PRINTS" id="PR00237">
    <property type="entry name" value="GPCRRHODOPSN"/>
</dbReference>
<reference evidence="12" key="1">
    <citation type="submission" date="2023-11" db="EMBL/GenBank/DDBJ databases">
        <title>Genome assemblies of two species of porcelain crab, Petrolisthes cinctipes and Petrolisthes manimaculis (Anomura: Porcellanidae).</title>
        <authorList>
            <person name="Angst P."/>
        </authorList>
    </citation>
    <scope>NUCLEOTIDE SEQUENCE</scope>
    <source>
        <strain evidence="12">PB745_02</strain>
        <tissue evidence="12">Gill</tissue>
    </source>
</reference>
<evidence type="ECO:0000259" key="11">
    <source>
        <dbReference type="PROSITE" id="PS50262"/>
    </source>
</evidence>
<protein>
    <recommendedName>
        <fullName evidence="11">G-protein coupled receptors family 1 profile domain-containing protein</fullName>
    </recommendedName>
</protein>
<comment type="subcellular location">
    <subcellularLocation>
        <location evidence="1">Membrane</location>
        <topology evidence="1">Multi-pass membrane protein</topology>
    </subcellularLocation>
</comment>
<evidence type="ECO:0000256" key="2">
    <source>
        <dbReference type="ARBA" id="ARBA00010663"/>
    </source>
</evidence>
<keyword evidence="4 10" id="KW-1133">Transmembrane helix</keyword>
<dbReference type="PROSITE" id="PS50262">
    <property type="entry name" value="G_PROTEIN_RECEP_F1_2"/>
    <property type="match status" value="1"/>
</dbReference>
<keyword evidence="8" id="KW-0807">Transducer</keyword>
<evidence type="ECO:0000256" key="6">
    <source>
        <dbReference type="ARBA" id="ARBA00023136"/>
    </source>
</evidence>
<feature type="transmembrane region" description="Helical" evidence="10">
    <location>
        <begin position="136"/>
        <end position="156"/>
    </location>
</feature>
<dbReference type="Proteomes" id="UP001292094">
    <property type="component" value="Unassembled WGS sequence"/>
</dbReference>
<dbReference type="PANTHER" id="PTHR45695:SF9">
    <property type="entry name" value="LEUCOKININ RECEPTOR"/>
    <property type="match status" value="1"/>
</dbReference>